<evidence type="ECO:0000256" key="1">
    <source>
        <dbReference type="SAM" id="MobiDB-lite"/>
    </source>
</evidence>
<feature type="region of interest" description="Disordered" evidence="1">
    <location>
        <begin position="1"/>
        <end position="89"/>
    </location>
</feature>
<dbReference type="Proteomes" id="UP000233551">
    <property type="component" value="Unassembled WGS sequence"/>
</dbReference>
<comment type="caution">
    <text evidence="2">The sequence shown here is derived from an EMBL/GenBank/DDBJ whole genome shotgun (WGS) entry which is preliminary data.</text>
</comment>
<feature type="compositionally biased region" description="Basic and acidic residues" evidence="1">
    <location>
        <begin position="13"/>
        <end position="27"/>
    </location>
</feature>
<accession>A0A2I0K7N2</accession>
<evidence type="ECO:0000313" key="3">
    <source>
        <dbReference type="Proteomes" id="UP000233551"/>
    </source>
</evidence>
<sequence>MSKEENLSQPKPSETEEPKGAADKLLLDGETSDWSTLTRDHRDCQTPSSIDHRIPTSQSCPATPRKTVQRKRKRSESSEPQFFETTRGEEVQVNRVSVSTFEGLATSLMRIAGINIRRRSRGSAKTLIVERMAMDGKADV</sequence>
<dbReference type="AlphaFoldDB" id="A0A2I0K7N2"/>
<reference evidence="2 3" key="1">
    <citation type="submission" date="2017-11" db="EMBL/GenBank/DDBJ databases">
        <title>De-novo sequencing of pomegranate (Punica granatum L.) genome.</title>
        <authorList>
            <person name="Akparov Z."/>
            <person name="Amiraslanov A."/>
            <person name="Hajiyeva S."/>
            <person name="Abbasov M."/>
            <person name="Kaur K."/>
            <person name="Hamwieh A."/>
            <person name="Solovyev V."/>
            <person name="Salamov A."/>
            <person name="Braich B."/>
            <person name="Kosarev P."/>
            <person name="Mahmoud A."/>
            <person name="Hajiyev E."/>
            <person name="Babayeva S."/>
            <person name="Izzatullayeva V."/>
            <person name="Mammadov A."/>
            <person name="Mammadov A."/>
            <person name="Sharifova S."/>
            <person name="Ojaghi J."/>
            <person name="Eynullazada K."/>
            <person name="Bayramov B."/>
            <person name="Abdulazimova A."/>
            <person name="Shahmuradov I."/>
        </authorList>
    </citation>
    <scope>NUCLEOTIDE SEQUENCE [LARGE SCALE GENOMIC DNA]</scope>
    <source>
        <strain evidence="3">cv. AG2017</strain>
        <tissue evidence="2">Leaf</tissue>
    </source>
</reference>
<protein>
    <submittedName>
        <fullName evidence="2">Uncharacterized protein</fullName>
    </submittedName>
</protein>
<proteinExistence type="predicted"/>
<organism evidence="2 3">
    <name type="scientific">Punica granatum</name>
    <name type="common">Pomegranate</name>
    <dbReference type="NCBI Taxonomy" id="22663"/>
    <lineage>
        <taxon>Eukaryota</taxon>
        <taxon>Viridiplantae</taxon>
        <taxon>Streptophyta</taxon>
        <taxon>Embryophyta</taxon>
        <taxon>Tracheophyta</taxon>
        <taxon>Spermatophyta</taxon>
        <taxon>Magnoliopsida</taxon>
        <taxon>eudicotyledons</taxon>
        <taxon>Gunneridae</taxon>
        <taxon>Pentapetalae</taxon>
        <taxon>rosids</taxon>
        <taxon>malvids</taxon>
        <taxon>Myrtales</taxon>
        <taxon>Lythraceae</taxon>
        <taxon>Punica</taxon>
    </lineage>
</organism>
<feature type="compositionally biased region" description="Basic and acidic residues" evidence="1">
    <location>
        <begin position="38"/>
        <end position="54"/>
    </location>
</feature>
<gene>
    <name evidence="2" type="ORF">CRG98_014993</name>
</gene>
<evidence type="ECO:0000313" key="2">
    <source>
        <dbReference type="EMBL" id="PKI64561.1"/>
    </source>
</evidence>
<dbReference type="EMBL" id="PGOL01000803">
    <property type="protein sequence ID" value="PKI64561.1"/>
    <property type="molecule type" value="Genomic_DNA"/>
</dbReference>
<keyword evidence="3" id="KW-1185">Reference proteome</keyword>
<name>A0A2I0K7N2_PUNGR</name>